<feature type="region of interest" description="Disordered" evidence="1">
    <location>
        <begin position="19"/>
        <end position="64"/>
    </location>
</feature>
<feature type="compositionally biased region" description="Polar residues" evidence="1">
    <location>
        <begin position="253"/>
        <end position="267"/>
    </location>
</feature>
<evidence type="ECO:0000313" key="2">
    <source>
        <dbReference type="EMBL" id="ESZ92348.1"/>
    </source>
</evidence>
<dbReference type="AlphaFoldDB" id="W9C982"/>
<evidence type="ECO:0000256" key="1">
    <source>
        <dbReference type="SAM" id="MobiDB-lite"/>
    </source>
</evidence>
<proteinExistence type="predicted"/>
<dbReference type="OrthoDB" id="252020at2759"/>
<comment type="caution">
    <text evidence="2">The sequence shown here is derived from an EMBL/GenBank/DDBJ whole genome shotgun (WGS) entry which is preliminary data.</text>
</comment>
<sequence>MDHDTEPLQVVSYAEIKRECLPSSEPKEKPSMLFHSPSHDPTLAPPPLSPYPRESDTFDSSSITPTYRSTPSFPVDRFAIATRTDSLASGFPFHQRLFDFRVTHDEWHLFTGEIVQAANLSLQEDWAAWTAGISTGVLSTSILVFGGPVAGYYTGRSVHRKKVIEKVKEGLMHQGNIRATLHEWNEQTFRDKGFQAWLELPVMKGEINGEETDEKEKSKKSKKDKKEKAKEQSRFRILIIPTSAPMGRLMGNDPSSWNLADNPSSQRAGIAEAPDSQPRMAEMA</sequence>
<accession>W9C982</accession>
<keyword evidence="3" id="KW-1185">Reference proteome</keyword>
<dbReference type="HOGENOM" id="CLU_070098_0_0_1"/>
<dbReference type="Proteomes" id="UP000019487">
    <property type="component" value="Unassembled WGS sequence"/>
</dbReference>
<feature type="compositionally biased region" description="Basic and acidic residues" evidence="1">
    <location>
        <begin position="19"/>
        <end position="30"/>
    </location>
</feature>
<dbReference type="EMBL" id="AYSA01000392">
    <property type="protein sequence ID" value="ESZ92348.1"/>
    <property type="molecule type" value="Genomic_DNA"/>
</dbReference>
<reference evidence="2 3" key="1">
    <citation type="journal article" date="2014" name="Genome Announc.">
        <title>Draft genome sequence of Sclerotinia borealis, a psychrophilic plant pathogenic fungus.</title>
        <authorList>
            <person name="Mardanov A.V."/>
            <person name="Beletsky A.V."/>
            <person name="Kadnikov V.V."/>
            <person name="Ignatov A.N."/>
            <person name="Ravin N.V."/>
        </authorList>
    </citation>
    <scope>NUCLEOTIDE SEQUENCE [LARGE SCALE GENOMIC DNA]</scope>
    <source>
        <strain evidence="3">F-4157</strain>
    </source>
</reference>
<protein>
    <submittedName>
        <fullName evidence="2">Uncharacterized protein</fullName>
    </submittedName>
</protein>
<name>W9C982_SCLBF</name>
<dbReference type="InterPro" id="IPR028018">
    <property type="entry name" value="DUF4646"/>
</dbReference>
<gene>
    <name evidence="2" type="ORF">SBOR_7258</name>
</gene>
<dbReference type="Pfam" id="PF15496">
    <property type="entry name" value="DUF4646"/>
    <property type="match status" value="1"/>
</dbReference>
<evidence type="ECO:0000313" key="3">
    <source>
        <dbReference type="Proteomes" id="UP000019487"/>
    </source>
</evidence>
<organism evidence="2 3">
    <name type="scientific">Sclerotinia borealis (strain F-4128)</name>
    <dbReference type="NCBI Taxonomy" id="1432307"/>
    <lineage>
        <taxon>Eukaryota</taxon>
        <taxon>Fungi</taxon>
        <taxon>Dikarya</taxon>
        <taxon>Ascomycota</taxon>
        <taxon>Pezizomycotina</taxon>
        <taxon>Leotiomycetes</taxon>
        <taxon>Helotiales</taxon>
        <taxon>Sclerotiniaceae</taxon>
        <taxon>Sclerotinia</taxon>
    </lineage>
</organism>
<feature type="compositionally biased region" description="Basic and acidic residues" evidence="1">
    <location>
        <begin position="224"/>
        <end position="234"/>
    </location>
</feature>
<feature type="region of interest" description="Disordered" evidence="1">
    <location>
        <begin position="208"/>
        <end position="284"/>
    </location>
</feature>